<accession>A6HRT4</accession>
<reference evidence="1 2" key="1">
    <citation type="submission" date="2005-09" db="EMBL/GenBank/DDBJ databases">
        <authorList>
            <person name="Mural R.J."/>
            <person name="Li P.W."/>
            <person name="Adams M.D."/>
            <person name="Amanatides P.G."/>
            <person name="Baden-Tillson H."/>
            <person name="Barnstead M."/>
            <person name="Chin S.H."/>
            <person name="Dew I."/>
            <person name="Evans C.A."/>
            <person name="Ferriera S."/>
            <person name="Flanigan M."/>
            <person name="Fosler C."/>
            <person name="Glodek A."/>
            <person name="Gu Z."/>
            <person name="Holt R.A."/>
            <person name="Jennings D."/>
            <person name="Kraft C.L."/>
            <person name="Lu F."/>
            <person name="Nguyen T."/>
            <person name="Nusskern D.R."/>
            <person name="Pfannkoch C.M."/>
            <person name="Sitter C."/>
            <person name="Sutton G.G."/>
            <person name="Venter J.C."/>
            <person name="Wang Z."/>
            <person name="Woodage T."/>
            <person name="Zheng X.H."/>
            <person name="Zhong F."/>
        </authorList>
    </citation>
    <scope>NUCLEOTIDE SEQUENCE [LARGE SCALE GENOMIC DNA]</scope>
    <source>
        <strain>BN</strain>
        <strain evidence="2">Sprague-Dawley</strain>
    </source>
</reference>
<name>A6HRT4_RAT</name>
<organism evidence="1 2">
    <name type="scientific">Rattus norvegicus</name>
    <name type="common">Rat</name>
    <dbReference type="NCBI Taxonomy" id="10116"/>
    <lineage>
        <taxon>Eukaryota</taxon>
        <taxon>Metazoa</taxon>
        <taxon>Chordata</taxon>
        <taxon>Craniata</taxon>
        <taxon>Vertebrata</taxon>
        <taxon>Euteleostomi</taxon>
        <taxon>Mammalia</taxon>
        <taxon>Eutheria</taxon>
        <taxon>Euarchontoglires</taxon>
        <taxon>Glires</taxon>
        <taxon>Rodentia</taxon>
        <taxon>Myomorpha</taxon>
        <taxon>Muroidea</taxon>
        <taxon>Muridae</taxon>
        <taxon>Murinae</taxon>
        <taxon>Rattus</taxon>
    </lineage>
</organism>
<dbReference type="Proteomes" id="UP000234681">
    <property type="component" value="Chromosome 7"/>
</dbReference>
<gene>
    <name evidence="1" type="ORF">rCG_60019</name>
</gene>
<evidence type="ECO:0000313" key="1">
    <source>
        <dbReference type="EMBL" id="EDM16138.1"/>
    </source>
</evidence>
<dbReference type="EMBL" id="CH473950">
    <property type="protein sequence ID" value="EDM16138.1"/>
    <property type="molecule type" value="Genomic_DNA"/>
</dbReference>
<protein>
    <submittedName>
        <fullName evidence="1">RCG60019</fullName>
    </submittedName>
</protein>
<dbReference type="AlphaFoldDB" id="A6HRT4"/>
<proteinExistence type="predicted"/>
<evidence type="ECO:0000313" key="2">
    <source>
        <dbReference type="Proteomes" id="UP000234681"/>
    </source>
</evidence>
<sequence length="54" mass="5823">MTGQRSQNHMAPNSTYTPNCCMAATATGKLAVVKIRFSPPAQRFPLDVQGRGTN</sequence>